<dbReference type="CDD" id="cd06662">
    <property type="entry name" value="SURF1"/>
    <property type="match status" value="1"/>
</dbReference>
<comment type="subcellular location">
    <subcellularLocation>
        <location evidence="6">Cell membrane</location>
        <topology evidence="6">Multi-pass membrane protein</topology>
    </subcellularLocation>
    <subcellularLocation>
        <location evidence="1">Membrane</location>
    </subcellularLocation>
</comment>
<proteinExistence type="inferred from homology"/>
<evidence type="ECO:0000256" key="6">
    <source>
        <dbReference type="RuleBase" id="RU363076"/>
    </source>
</evidence>
<dbReference type="PANTHER" id="PTHR23427">
    <property type="entry name" value="SURFEIT LOCUS PROTEIN"/>
    <property type="match status" value="1"/>
</dbReference>
<evidence type="ECO:0000256" key="1">
    <source>
        <dbReference type="ARBA" id="ARBA00004370"/>
    </source>
</evidence>
<dbReference type="PANTHER" id="PTHR23427:SF2">
    <property type="entry name" value="SURFEIT LOCUS PROTEIN 1"/>
    <property type="match status" value="1"/>
</dbReference>
<evidence type="ECO:0000256" key="5">
    <source>
        <dbReference type="ARBA" id="ARBA00023136"/>
    </source>
</evidence>
<comment type="similarity">
    <text evidence="2 6">Belongs to the SURF1 family.</text>
</comment>
<reference evidence="7" key="2">
    <citation type="submission" date="2020-09" db="EMBL/GenBank/DDBJ databases">
        <authorList>
            <person name="Sun Q."/>
            <person name="Ohkuma M."/>
        </authorList>
    </citation>
    <scope>NUCLEOTIDE SEQUENCE</scope>
    <source>
        <strain evidence="7">JCM 13064</strain>
    </source>
</reference>
<accession>A0A917VPF9</accession>
<comment type="caution">
    <text evidence="7">The sequence shown here is derived from an EMBL/GenBank/DDBJ whole genome shotgun (WGS) entry which is preliminary data.</text>
</comment>
<keyword evidence="6" id="KW-1003">Cell membrane</keyword>
<keyword evidence="3 6" id="KW-0812">Transmembrane</keyword>
<dbReference type="InterPro" id="IPR045214">
    <property type="entry name" value="Surf1/Surf4"/>
</dbReference>
<dbReference type="PROSITE" id="PS50895">
    <property type="entry name" value="SURF1"/>
    <property type="match status" value="1"/>
</dbReference>
<evidence type="ECO:0000313" key="8">
    <source>
        <dbReference type="Proteomes" id="UP000645217"/>
    </source>
</evidence>
<evidence type="ECO:0000313" key="7">
    <source>
        <dbReference type="EMBL" id="GGL00984.1"/>
    </source>
</evidence>
<feature type="transmembrane region" description="Helical" evidence="6">
    <location>
        <begin position="34"/>
        <end position="54"/>
    </location>
</feature>
<keyword evidence="8" id="KW-1185">Reference proteome</keyword>
<feature type="transmembrane region" description="Helical" evidence="6">
    <location>
        <begin position="124"/>
        <end position="145"/>
    </location>
</feature>
<protein>
    <recommendedName>
        <fullName evidence="6">SURF1-like protein</fullName>
    </recommendedName>
</protein>
<evidence type="ECO:0000256" key="4">
    <source>
        <dbReference type="ARBA" id="ARBA00022989"/>
    </source>
</evidence>
<name>A0A917VPF9_9ACTN</name>
<gene>
    <name evidence="7" type="ORF">GCM10007964_48850</name>
</gene>
<evidence type="ECO:0000256" key="3">
    <source>
        <dbReference type="ARBA" id="ARBA00022692"/>
    </source>
</evidence>
<dbReference type="EMBL" id="BMNT01000028">
    <property type="protein sequence ID" value="GGL00984.1"/>
    <property type="molecule type" value="Genomic_DNA"/>
</dbReference>
<evidence type="ECO:0000256" key="2">
    <source>
        <dbReference type="ARBA" id="ARBA00007165"/>
    </source>
</evidence>
<sequence length="292" mass="31314">MTADTATTSGLDPGPPTGLPRLRGVYRFLLRPRWLAFHLLVLLLIPAFVFLGRWQYGRFEDRSRTSERASANLAAAAVPLTELDRPGGTVPDAVKFRTVTATGRFDAAHEMTVRRRPQSGRPGFYVLTPLVTADGTAVIVNRGWVKMGPTADAAPEVPPPTSGEVTVTGRLRPAETEDSTGITDRTGLPPRQVLLIDTAKLGTAVPYRLFGGYVELTEQRPAAATAPEPVPEPDIGGGGGLNLAYAVQWWVFIAIAIGGWFTLIRREAHDLRAEREAAQPGTGTGPVPAPGH</sequence>
<organism evidence="7 8">
    <name type="scientific">Sphaerisporangium melleum</name>
    <dbReference type="NCBI Taxonomy" id="321316"/>
    <lineage>
        <taxon>Bacteria</taxon>
        <taxon>Bacillati</taxon>
        <taxon>Actinomycetota</taxon>
        <taxon>Actinomycetes</taxon>
        <taxon>Streptosporangiales</taxon>
        <taxon>Streptosporangiaceae</taxon>
        <taxon>Sphaerisporangium</taxon>
    </lineage>
</organism>
<dbReference type="Proteomes" id="UP000645217">
    <property type="component" value="Unassembled WGS sequence"/>
</dbReference>
<keyword evidence="5 6" id="KW-0472">Membrane</keyword>
<reference evidence="7" key="1">
    <citation type="journal article" date="2014" name="Int. J. Syst. Evol. Microbiol.">
        <title>Complete genome sequence of Corynebacterium casei LMG S-19264T (=DSM 44701T), isolated from a smear-ripened cheese.</title>
        <authorList>
            <consortium name="US DOE Joint Genome Institute (JGI-PGF)"/>
            <person name="Walter F."/>
            <person name="Albersmeier A."/>
            <person name="Kalinowski J."/>
            <person name="Ruckert C."/>
        </authorList>
    </citation>
    <scope>NUCLEOTIDE SEQUENCE</scope>
    <source>
        <strain evidence="7">JCM 13064</strain>
    </source>
</reference>
<dbReference type="AlphaFoldDB" id="A0A917VPF9"/>
<dbReference type="InterPro" id="IPR002994">
    <property type="entry name" value="Surf1/Shy1"/>
</dbReference>
<dbReference type="GO" id="GO:0005886">
    <property type="term" value="C:plasma membrane"/>
    <property type="evidence" value="ECO:0007669"/>
    <property type="project" value="UniProtKB-SubCell"/>
</dbReference>
<feature type="transmembrane region" description="Helical" evidence="6">
    <location>
        <begin position="243"/>
        <end position="263"/>
    </location>
</feature>
<keyword evidence="4 6" id="KW-1133">Transmembrane helix</keyword>
<dbReference type="Pfam" id="PF02104">
    <property type="entry name" value="SURF1"/>
    <property type="match status" value="1"/>
</dbReference>